<feature type="region of interest" description="Disordered" evidence="3">
    <location>
        <begin position="881"/>
        <end position="917"/>
    </location>
</feature>
<dbReference type="InterPro" id="IPR036388">
    <property type="entry name" value="WH-like_DNA-bd_sf"/>
</dbReference>
<dbReference type="Gene3D" id="1.10.10.10">
    <property type="entry name" value="Winged helix-like DNA-binding domain superfamily/Winged helix DNA-binding domain"/>
    <property type="match status" value="1"/>
</dbReference>
<dbReference type="PANTHER" id="PTHR16305">
    <property type="entry name" value="TESTICULAR SOLUBLE ADENYLYL CYCLASE"/>
    <property type="match status" value="1"/>
</dbReference>
<dbReference type="PROSITE" id="PS00622">
    <property type="entry name" value="HTH_LUXR_1"/>
    <property type="match status" value="1"/>
</dbReference>
<dbReference type="InterPro" id="IPR016032">
    <property type="entry name" value="Sig_transdc_resp-reg_C-effctor"/>
</dbReference>
<dbReference type="Gene3D" id="1.25.40.10">
    <property type="entry name" value="Tetratricopeptide repeat domain"/>
    <property type="match status" value="1"/>
</dbReference>
<dbReference type="EMBL" id="JASCTH010000023">
    <property type="protein sequence ID" value="MDI6102986.1"/>
    <property type="molecule type" value="Genomic_DNA"/>
</dbReference>
<dbReference type="Pfam" id="PF13191">
    <property type="entry name" value="AAA_16"/>
    <property type="match status" value="1"/>
</dbReference>
<evidence type="ECO:0000256" key="2">
    <source>
        <dbReference type="ARBA" id="ARBA00022840"/>
    </source>
</evidence>
<dbReference type="SUPFAM" id="SSF52540">
    <property type="entry name" value="P-loop containing nucleoside triphosphate hydrolases"/>
    <property type="match status" value="1"/>
</dbReference>
<evidence type="ECO:0000313" key="5">
    <source>
        <dbReference type="EMBL" id="MDI6102986.1"/>
    </source>
</evidence>
<feature type="domain" description="HTH luxR-type" evidence="4">
    <location>
        <begin position="809"/>
        <end position="874"/>
    </location>
</feature>
<evidence type="ECO:0000313" key="6">
    <source>
        <dbReference type="Proteomes" id="UP001241758"/>
    </source>
</evidence>
<dbReference type="InterPro" id="IPR011990">
    <property type="entry name" value="TPR-like_helical_dom_sf"/>
</dbReference>
<evidence type="ECO:0000256" key="1">
    <source>
        <dbReference type="ARBA" id="ARBA00022741"/>
    </source>
</evidence>
<dbReference type="SUPFAM" id="SSF46894">
    <property type="entry name" value="C-terminal effector domain of the bipartite response regulators"/>
    <property type="match status" value="1"/>
</dbReference>
<dbReference type="CDD" id="cd06170">
    <property type="entry name" value="LuxR_C_like"/>
    <property type="match status" value="1"/>
</dbReference>
<keyword evidence="2" id="KW-0067">ATP-binding</keyword>
<evidence type="ECO:0000256" key="3">
    <source>
        <dbReference type="SAM" id="MobiDB-lite"/>
    </source>
</evidence>
<organism evidence="5 6">
    <name type="scientific">Actinoplanes sandaracinus</name>
    <dbReference type="NCBI Taxonomy" id="3045177"/>
    <lineage>
        <taxon>Bacteria</taxon>
        <taxon>Bacillati</taxon>
        <taxon>Actinomycetota</taxon>
        <taxon>Actinomycetes</taxon>
        <taxon>Micromonosporales</taxon>
        <taxon>Micromonosporaceae</taxon>
        <taxon>Actinoplanes</taxon>
    </lineage>
</organism>
<proteinExistence type="predicted"/>
<name>A0ABT6WTA8_9ACTN</name>
<gene>
    <name evidence="5" type="ORF">QLQ12_30665</name>
</gene>
<reference evidence="5 6" key="1">
    <citation type="submission" date="2023-05" db="EMBL/GenBank/DDBJ databases">
        <title>Actinoplanes sp. NEAU-A12 genome sequencing.</title>
        <authorList>
            <person name="Wang Z.-S."/>
        </authorList>
    </citation>
    <scope>NUCLEOTIDE SEQUENCE [LARGE SCALE GENOMIC DNA]</scope>
    <source>
        <strain evidence="5 6">NEAU-A12</strain>
    </source>
</reference>
<dbReference type="PANTHER" id="PTHR16305:SF35">
    <property type="entry name" value="TRANSCRIPTIONAL ACTIVATOR DOMAIN"/>
    <property type="match status" value="1"/>
</dbReference>
<evidence type="ECO:0000259" key="4">
    <source>
        <dbReference type="PROSITE" id="PS50043"/>
    </source>
</evidence>
<dbReference type="InterPro" id="IPR041664">
    <property type="entry name" value="AAA_16"/>
</dbReference>
<dbReference type="SMART" id="SM00421">
    <property type="entry name" value="HTH_LUXR"/>
    <property type="match status" value="1"/>
</dbReference>
<keyword evidence="6" id="KW-1185">Reference proteome</keyword>
<dbReference type="Pfam" id="PF13424">
    <property type="entry name" value="TPR_12"/>
    <property type="match status" value="1"/>
</dbReference>
<comment type="caution">
    <text evidence="5">The sequence shown here is derived from an EMBL/GenBank/DDBJ whole genome shotgun (WGS) entry which is preliminary data.</text>
</comment>
<dbReference type="PRINTS" id="PR00038">
    <property type="entry name" value="HTHLUXR"/>
</dbReference>
<protein>
    <submittedName>
        <fullName evidence="5">LuxR C-terminal-related transcriptional regulator</fullName>
    </submittedName>
</protein>
<keyword evidence="1" id="KW-0547">Nucleotide-binding</keyword>
<dbReference type="PROSITE" id="PS50043">
    <property type="entry name" value="HTH_LUXR_2"/>
    <property type="match status" value="1"/>
</dbReference>
<dbReference type="InterPro" id="IPR027417">
    <property type="entry name" value="P-loop_NTPase"/>
</dbReference>
<sequence length="917" mass="95039">MRGDTDADRFVGRGQELTTLFDSLHRSRTGRVLVEITGEPGIGKTRLLAEFASWAAEHDAPVADTVAAGRGTPPRAVVIDDADRIAATGLAALEEMLRRPAEGGALVVLAYRPRQASARLQALRATPGWQATHLTLGALAPADAATLAATRACDRHRADAYAASGGNPRYLRLLAALCAAAGCRLDDAAALDLPADDLVPLRLELAGLTPATVTVARAAAVLDGSLRPELLARVAECGTADVLAAIDEMLAADVLRSGAEAATFHFRHPVLRAVAYHDIPGGWRLAAHRRAAEALLVDGAPVARLAQHIEQISRTGDGTALGLLVGAARAVERTAPATAAAWYQAALRLLTPLPEQRTKRLELLTAVVRTSGAAGLLDECREALQCWDEAAAGDPYAAGGAGTVIEWRATLARLAGRYTQARSILRTGIARLDAAAETGPLRSALAGTTLFDTGWDFADDALITAAGADDAGARVHALAMHAAVRLTRGAVGAALRSVHEAARLADRQSDTALAGDCAALAALGWIEASLERYPLAGTHLQRALTISQATGQWPSAAVALAALATVQLRQGRLGEAASYAERAVQLTAVSGAEDLRAMALTVRAQVSLATGAVLASLADSQAATSIVPPDGPWWRRAGLVHAQARLADGDPDRCVTEVLDVAGGDQLPDLPAVDRVAAAGLLSRAELARGGSAEALAWAERADATARRLGLPGLLGSAASSRAAATGNAVEALVHAVEAVSACTTAGHLLDAAEAHLLAGHGLLTLGEPHRAGRHLDAAEHLAARCGAAPLREEVARRRSAAAPAARPAEGEQYVLSQREYEIAGLVSEGRTNRQIARALEVSQKTVETHLARIFTKLDVTSRAQIANMVGRATIVARPRARARAGAGPSRRAAAPDARPASSARPSAATCGERTML</sequence>
<dbReference type="RefSeq" id="WP_282763993.1">
    <property type="nucleotide sequence ID" value="NZ_JASCTH010000023.1"/>
</dbReference>
<dbReference type="Pfam" id="PF00196">
    <property type="entry name" value="GerE"/>
    <property type="match status" value="1"/>
</dbReference>
<dbReference type="SUPFAM" id="SSF48452">
    <property type="entry name" value="TPR-like"/>
    <property type="match status" value="1"/>
</dbReference>
<dbReference type="Proteomes" id="UP001241758">
    <property type="component" value="Unassembled WGS sequence"/>
</dbReference>
<feature type="compositionally biased region" description="Low complexity" evidence="3">
    <location>
        <begin position="884"/>
        <end position="909"/>
    </location>
</feature>
<accession>A0ABT6WTA8</accession>
<dbReference type="InterPro" id="IPR000792">
    <property type="entry name" value="Tscrpt_reg_LuxR_C"/>
</dbReference>
<dbReference type="Gene3D" id="3.40.50.300">
    <property type="entry name" value="P-loop containing nucleotide triphosphate hydrolases"/>
    <property type="match status" value="1"/>
</dbReference>